<evidence type="ECO:0000256" key="1">
    <source>
        <dbReference type="SAM" id="MobiDB-lite"/>
    </source>
</evidence>
<dbReference type="STRING" id="134849.SAMN05443668_106223"/>
<dbReference type="InterPro" id="IPR036104">
    <property type="entry name" value="BFN_sf"/>
</dbReference>
<proteinExistence type="predicted"/>
<dbReference type="SUPFAM" id="SSF103256">
    <property type="entry name" value="Hypothetical protein TM0160"/>
    <property type="match status" value="1"/>
</dbReference>
<organism evidence="3 4">
    <name type="scientific">Cryptosporangium aurantiacum</name>
    <dbReference type="NCBI Taxonomy" id="134849"/>
    <lineage>
        <taxon>Bacteria</taxon>
        <taxon>Bacillati</taxon>
        <taxon>Actinomycetota</taxon>
        <taxon>Actinomycetes</taxon>
        <taxon>Cryptosporangiales</taxon>
        <taxon>Cryptosporangiaceae</taxon>
        <taxon>Cryptosporangium</taxon>
    </lineage>
</organism>
<dbReference type="GO" id="GO:0004518">
    <property type="term" value="F:nuclease activity"/>
    <property type="evidence" value="ECO:0007669"/>
    <property type="project" value="InterPro"/>
</dbReference>
<reference evidence="3 4" key="1">
    <citation type="submission" date="2016-11" db="EMBL/GenBank/DDBJ databases">
        <authorList>
            <person name="Jaros S."/>
            <person name="Januszkiewicz K."/>
            <person name="Wedrychowicz H."/>
        </authorList>
    </citation>
    <scope>NUCLEOTIDE SEQUENCE [LARGE SCALE GENOMIC DNA]</scope>
    <source>
        <strain evidence="3 4">DSM 46144</strain>
    </source>
</reference>
<dbReference type="Proteomes" id="UP000184440">
    <property type="component" value="Unassembled WGS sequence"/>
</dbReference>
<gene>
    <name evidence="3" type="ORF">SAMN05443668_106223</name>
</gene>
<dbReference type="EMBL" id="FRCS01000006">
    <property type="protein sequence ID" value="SHN39216.1"/>
    <property type="molecule type" value="Genomic_DNA"/>
</dbReference>
<dbReference type="Pfam" id="PF02577">
    <property type="entry name" value="BFN_dom"/>
    <property type="match status" value="1"/>
</dbReference>
<accession>A0A1M7R3G7</accession>
<dbReference type="AlphaFoldDB" id="A0A1M7R3G7"/>
<name>A0A1M7R3G7_9ACTN</name>
<dbReference type="Gene3D" id="3.10.690.10">
    <property type="entry name" value="Bifunctional nuclease domain"/>
    <property type="match status" value="1"/>
</dbReference>
<feature type="region of interest" description="Disordered" evidence="1">
    <location>
        <begin position="75"/>
        <end position="94"/>
    </location>
</feature>
<evidence type="ECO:0000259" key="2">
    <source>
        <dbReference type="Pfam" id="PF02577"/>
    </source>
</evidence>
<dbReference type="InterPro" id="IPR003729">
    <property type="entry name" value="Bi_nuclease_dom"/>
</dbReference>
<evidence type="ECO:0000313" key="4">
    <source>
        <dbReference type="Proteomes" id="UP000184440"/>
    </source>
</evidence>
<sequence length="119" mass="12772">MLEVTTTPGGGQEDQRIVVLREADGDRRLELLLEHYEAAPLAGVMGGENSGFPPYALLLDLLRTMRLPVEKAVIDTGRNSDGGGDLRARPSDAITPALRTDTPIYASAELLDRTGATLQ</sequence>
<keyword evidence="4" id="KW-1185">Reference proteome</keyword>
<evidence type="ECO:0000313" key="3">
    <source>
        <dbReference type="EMBL" id="SHN39216.1"/>
    </source>
</evidence>
<feature type="domain" description="BFN" evidence="2">
    <location>
        <begin position="18"/>
        <end position="116"/>
    </location>
</feature>
<protein>
    <submittedName>
        <fullName evidence="3">Bifunctional DNase/RNase</fullName>
    </submittedName>
</protein>